<dbReference type="GO" id="GO:0016757">
    <property type="term" value="F:glycosyltransferase activity"/>
    <property type="evidence" value="ECO:0007669"/>
    <property type="project" value="InterPro"/>
</dbReference>
<reference evidence="1 2" key="1">
    <citation type="journal article" date="2020" name="Front. Microbiol.">
        <title>Single-cell genomics of novel Actinobacteria with the Wood-Ljungdahl pathway discovered in a serpentinizing system.</title>
        <authorList>
            <person name="Merino N."/>
            <person name="Kawai M."/>
            <person name="Boyd E.S."/>
            <person name="Colman D.R."/>
            <person name="McGlynn S.E."/>
            <person name="Nealson K.H."/>
            <person name="Kurokawa K."/>
            <person name="Hongoh Y."/>
        </authorList>
    </citation>
    <scope>NUCLEOTIDE SEQUENCE [LARGE SCALE GENOMIC DNA]</scope>
    <source>
        <strain evidence="1 2">S33</strain>
    </source>
</reference>
<sequence length="359" mass="41654">MNGRRSKNRMENICICAVQSPFVYGGAEILIETLRSELARRNFRTEVINIPFKSHPILDVKKGCLLWRLIDLTNFNDLKIDLVIATKFPSYLVKHPNKVTWLFHQYRQAYELAGTEYSALREDNGQENREESSFRESLWQIDRKALLESKQIYTISRNVSNRLKKYNQIDSVPLYPPPKNHEKFYRGEFGNYVLSVGRLDPIKRVELLVEAMRYVVPEVRGIIVGRGPEKDTLTEMAQRYESGHRITFRDFVSDQELFDLYANALCVYFAPFDEDFGFITIESFLSGKPVITLLDSGGVLEFVKDGETGFVAKKEPEEIADLVNRLHYDRTLCRKLGQQGYEIAKKISWDTVIERLISE</sequence>
<gene>
    <name evidence="1" type="ORF">HKBW3S33_00587</name>
</gene>
<dbReference type="CDD" id="cd03801">
    <property type="entry name" value="GT4_PimA-like"/>
    <property type="match status" value="1"/>
</dbReference>
<accession>A0A6V8P4F6</accession>
<protein>
    <submittedName>
        <fullName evidence="1">Uncharacterized protein</fullName>
    </submittedName>
</protein>
<comment type="caution">
    <text evidence="1">The sequence shown here is derived from an EMBL/GenBank/DDBJ whole genome shotgun (WGS) entry which is preliminary data.</text>
</comment>
<dbReference type="Gene3D" id="3.40.50.2000">
    <property type="entry name" value="Glycogen Phosphorylase B"/>
    <property type="match status" value="2"/>
</dbReference>
<dbReference type="SUPFAM" id="SSF53756">
    <property type="entry name" value="UDP-Glycosyltransferase/glycogen phosphorylase"/>
    <property type="match status" value="1"/>
</dbReference>
<name>A0A6V8P4F6_9ACTN</name>
<dbReference type="PANTHER" id="PTHR45947:SF3">
    <property type="entry name" value="SULFOQUINOVOSYL TRANSFERASE SQD2"/>
    <property type="match status" value="1"/>
</dbReference>
<evidence type="ECO:0000313" key="1">
    <source>
        <dbReference type="EMBL" id="GFP27173.1"/>
    </source>
</evidence>
<organism evidence="1 2">
    <name type="scientific">Candidatus Hakubella thermalkaliphila</name>
    <dbReference type="NCBI Taxonomy" id="2754717"/>
    <lineage>
        <taxon>Bacteria</taxon>
        <taxon>Bacillati</taxon>
        <taxon>Actinomycetota</taxon>
        <taxon>Actinomycetota incertae sedis</taxon>
        <taxon>Candidatus Hakubellales</taxon>
        <taxon>Candidatus Hakubellaceae</taxon>
        <taxon>Candidatus Hakubella</taxon>
    </lineage>
</organism>
<proteinExistence type="predicted"/>
<dbReference type="EMBL" id="BLRY01000019">
    <property type="protein sequence ID" value="GFP27173.1"/>
    <property type="molecule type" value="Genomic_DNA"/>
</dbReference>
<dbReference type="PANTHER" id="PTHR45947">
    <property type="entry name" value="SULFOQUINOVOSYL TRANSFERASE SQD2"/>
    <property type="match status" value="1"/>
</dbReference>
<dbReference type="Proteomes" id="UP000591948">
    <property type="component" value="Unassembled WGS sequence"/>
</dbReference>
<dbReference type="InterPro" id="IPR050194">
    <property type="entry name" value="Glycosyltransferase_grp1"/>
</dbReference>
<evidence type="ECO:0000313" key="2">
    <source>
        <dbReference type="Proteomes" id="UP000591948"/>
    </source>
</evidence>
<dbReference type="InterPro" id="IPR001296">
    <property type="entry name" value="Glyco_trans_1"/>
</dbReference>
<dbReference type="Pfam" id="PF00534">
    <property type="entry name" value="Glycos_transf_1"/>
    <property type="match status" value="1"/>
</dbReference>
<keyword evidence="2" id="KW-1185">Reference proteome</keyword>